<protein>
    <submittedName>
        <fullName evidence="2">Lysophospholipase L1-like esterase</fullName>
    </submittedName>
</protein>
<dbReference type="InterPro" id="IPR057572">
    <property type="entry name" value="NonGDSL"/>
</dbReference>
<accession>A0A4R3LWW8</accession>
<name>A0A4R3LWW8_9HYPH</name>
<evidence type="ECO:0000313" key="3">
    <source>
        <dbReference type="Proteomes" id="UP000294664"/>
    </source>
</evidence>
<dbReference type="InterPro" id="IPR036514">
    <property type="entry name" value="SGNH_hydro_sf"/>
</dbReference>
<dbReference type="OrthoDB" id="7203637at2"/>
<dbReference type="RefSeq" id="WP_132031187.1">
    <property type="nucleotide sequence ID" value="NZ_SMAI01000005.1"/>
</dbReference>
<dbReference type="GO" id="GO:0004622">
    <property type="term" value="F:phosphatidylcholine lysophospholipase activity"/>
    <property type="evidence" value="ECO:0007669"/>
    <property type="project" value="TreeGrafter"/>
</dbReference>
<organism evidence="2 3">
    <name type="scientific">Aquabacter spiritensis</name>
    <dbReference type="NCBI Taxonomy" id="933073"/>
    <lineage>
        <taxon>Bacteria</taxon>
        <taxon>Pseudomonadati</taxon>
        <taxon>Pseudomonadota</taxon>
        <taxon>Alphaproteobacteria</taxon>
        <taxon>Hyphomicrobiales</taxon>
        <taxon>Xanthobacteraceae</taxon>
        <taxon>Aquabacter</taxon>
    </lineage>
</organism>
<sequence length="258" mass="27271">MRRARSTPHARVRRAVTRVAALLLLAGLAAPASAQDTAACPAGSGGSLRTPRAAEALAKRHALTIVAIGSSSTVGVGASSGARAYPAVLEALLRQRFPGAEIRVVNRGGNGEDVPENLSRFERDVRDPKPDLVLWQVGTNYVLRSFGLGTVGAQMRQGIDLIHSWGADVVLIDLQYSPWVNGDADTPGMNALIAATAREGKASAFSRYALMKGWAERAGVPMSRMIIFDGLHLTDWSYDCFARALAASLIPALGGKAN</sequence>
<dbReference type="CDD" id="cd00229">
    <property type="entry name" value="SGNH_hydrolase"/>
    <property type="match status" value="1"/>
</dbReference>
<dbReference type="PANTHER" id="PTHR30383">
    <property type="entry name" value="THIOESTERASE 1/PROTEASE 1/LYSOPHOSPHOLIPASE L1"/>
    <property type="match status" value="1"/>
</dbReference>
<evidence type="ECO:0000313" key="2">
    <source>
        <dbReference type="EMBL" id="TCT05110.1"/>
    </source>
</evidence>
<keyword evidence="1" id="KW-0732">Signal</keyword>
<reference evidence="2 3" key="1">
    <citation type="submission" date="2019-03" db="EMBL/GenBank/DDBJ databases">
        <title>Genomic Encyclopedia of Type Strains, Phase IV (KMG-IV): sequencing the most valuable type-strain genomes for metagenomic binning, comparative biology and taxonomic classification.</title>
        <authorList>
            <person name="Goeker M."/>
        </authorList>
    </citation>
    <scope>NUCLEOTIDE SEQUENCE [LARGE SCALE GENOMIC DNA]</scope>
    <source>
        <strain evidence="2 3">DSM 9035</strain>
    </source>
</reference>
<dbReference type="PANTHER" id="PTHR30383:SF5">
    <property type="entry name" value="SGNH HYDROLASE-TYPE ESTERASE DOMAIN-CONTAINING PROTEIN"/>
    <property type="match status" value="1"/>
</dbReference>
<feature type="chain" id="PRO_5020233177" evidence="1">
    <location>
        <begin position="35"/>
        <end position="258"/>
    </location>
</feature>
<keyword evidence="3" id="KW-1185">Reference proteome</keyword>
<dbReference type="Gene3D" id="3.40.50.1110">
    <property type="entry name" value="SGNH hydrolase"/>
    <property type="match status" value="1"/>
</dbReference>
<dbReference type="Pfam" id="PF25182">
    <property type="entry name" value="NonGDSL"/>
    <property type="match status" value="1"/>
</dbReference>
<dbReference type="EMBL" id="SMAI01000005">
    <property type="protein sequence ID" value="TCT05110.1"/>
    <property type="molecule type" value="Genomic_DNA"/>
</dbReference>
<dbReference type="InterPro" id="IPR051532">
    <property type="entry name" value="Ester_Hydrolysis_Enzymes"/>
</dbReference>
<evidence type="ECO:0000256" key="1">
    <source>
        <dbReference type="SAM" id="SignalP"/>
    </source>
</evidence>
<dbReference type="Proteomes" id="UP000294664">
    <property type="component" value="Unassembled WGS sequence"/>
</dbReference>
<feature type="signal peptide" evidence="1">
    <location>
        <begin position="1"/>
        <end position="34"/>
    </location>
</feature>
<proteinExistence type="predicted"/>
<comment type="caution">
    <text evidence="2">The sequence shown here is derived from an EMBL/GenBank/DDBJ whole genome shotgun (WGS) entry which is preliminary data.</text>
</comment>
<gene>
    <name evidence="2" type="ORF">EDC64_105141</name>
</gene>
<dbReference type="SUPFAM" id="SSF52266">
    <property type="entry name" value="SGNH hydrolase"/>
    <property type="match status" value="1"/>
</dbReference>
<dbReference type="AlphaFoldDB" id="A0A4R3LWW8"/>